<keyword evidence="4 8" id="KW-1003">Cell membrane</keyword>
<evidence type="ECO:0000313" key="9">
    <source>
        <dbReference type="EMBL" id="AEV28563.1"/>
    </source>
</evidence>
<protein>
    <recommendedName>
        <fullName evidence="8">Probable membrane transporter protein</fullName>
    </recommendedName>
</protein>
<evidence type="ECO:0000256" key="1">
    <source>
        <dbReference type="ARBA" id="ARBA00004651"/>
    </source>
</evidence>
<dbReference type="eggNOG" id="COG0730">
    <property type="taxonomic scope" value="Bacteria"/>
</dbReference>
<sequence>MNIAIYLFLIIFAGAFLQANIGFGFPIIVMVFLPSFFPFSTAVTLCQIIAMASTGYLTVLYWKQIQWKTLFPLLIPSILIAGFVTVFSLQVEPGNLKIILGLTLVAISLFFAVFSKKIVIESRVRNGLLMGTLAGFGNGLFGIGGPPVALYLLPSVQDKTQYLATIQAYFFFCNLESIIIRVLNGALVLTDVPLIFLGWMAILVGTVLGLKSFNKIPEAMLKKIVYLFVGASGLWIVIGEMV</sequence>
<dbReference type="STRING" id="158190.SpiGrapes_0722"/>
<evidence type="ECO:0000256" key="6">
    <source>
        <dbReference type="ARBA" id="ARBA00022989"/>
    </source>
</evidence>
<dbReference type="GO" id="GO:0005886">
    <property type="term" value="C:plasma membrane"/>
    <property type="evidence" value="ECO:0007669"/>
    <property type="project" value="UniProtKB-SubCell"/>
</dbReference>
<dbReference type="InterPro" id="IPR052017">
    <property type="entry name" value="TSUP"/>
</dbReference>
<dbReference type="RefSeq" id="WP_014269412.1">
    <property type="nucleotide sequence ID" value="NC_016633.1"/>
</dbReference>
<proteinExistence type="inferred from homology"/>
<comment type="subcellular location">
    <subcellularLocation>
        <location evidence="1 8">Cell membrane</location>
        <topology evidence="1 8">Multi-pass membrane protein</topology>
    </subcellularLocation>
</comment>
<feature type="transmembrane region" description="Helical" evidence="8">
    <location>
        <begin position="192"/>
        <end position="212"/>
    </location>
</feature>
<feature type="transmembrane region" description="Helical" evidence="8">
    <location>
        <begin position="39"/>
        <end position="62"/>
    </location>
</feature>
<evidence type="ECO:0000256" key="7">
    <source>
        <dbReference type="ARBA" id="ARBA00023136"/>
    </source>
</evidence>
<keyword evidence="6 8" id="KW-1133">Transmembrane helix</keyword>
<feature type="transmembrane region" description="Helical" evidence="8">
    <location>
        <begin position="69"/>
        <end position="90"/>
    </location>
</feature>
<comment type="similarity">
    <text evidence="2 8">Belongs to the 4-toluene sulfonate uptake permease (TSUP) (TC 2.A.102) family.</text>
</comment>
<dbReference type="AlphaFoldDB" id="G8QYK0"/>
<evidence type="ECO:0000256" key="4">
    <source>
        <dbReference type="ARBA" id="ARBA00022475"/>
    </source>
</evidence>
<name>G8QYK0_SPHPG</name>
<feature type="transmembrane region" description="Helical" evidence="8">
    <location>
        <begin position="96"/>
        <end position="115"/>
    </location>
</feature>
<gene>
    <name evidence="9" type="ordered locus">SpiGrapes_0722</name>
</gene>
<organism evidence="9 10">
    <name type="scientific">Sphaerochaeta pleomorpha (strain ATCC BAA-1885 / DSM 22778 / Grapes)</name>
    <dbReference type="NCBI Taxonomy" id="158190"/>
    <lineage>
        <taxon>Bacteria</taxon>
        <taxon>Pseudomonadati</taxon>
        <taxon>Spirochaetota</taxon>
        <taxon>Spirochaetia</taxon>
        <taxon>Spirochaetales</taxon>
        <taxon>Sphaerochaetaceae</taxon>
        <taxon>Sphaerochaeta</taxon>
    </lineage>
</organism>
<feature type="transmembrane region" description="Helical" evidence="8">
    <location>
        <begin position="7"/>
        <end position="33"/>
    </location>
</feature>
<dbReference type="Proteomes" id="UP000005632">
    <property type="component" value="Chromosome"/>
</dbReference>
<dbReference type="KEGG" id="sgp:SpiGrapes_0722"/>
<evidence type="ECO:0000256" key="5">
    <source>
        <dbReference type="ARBA" id="ARBA00022692"/>
    </source>
</evidence>
<evidence type="ECO:0000256" key="3">
    <source>
        <dbReference type="ARBA" id="ARBA00022448"/>
    </source>
</evidence>
<dbReference type="EMBL" id="CP003155">
    <property type="protein sequence ID" value="AEV28563.1"/>
    <property type="molecule type" value="Genomic_DNA"/>
</dbReference>
<dbReference type="Pfam" id="PF01925">
    <property type="entry name" value="TauE"/>
    <property type="match status" value="1"/>
</dbReference>
<dbReference type="PANTHER" id="PTHR30269:SF37">
    <property type="entry name" value="MEMBRANE TRANSPORTER PROTEIN"/>
    <property type="match status" value="1"/>
</dbReference>
<evidence type="ECO:0000313" key="10">
    <source>
        <dbReference type="Proteomes" id="UP000005632"/>
    </source>
</evidence>
<evidence type="ECO:0000256" key="8">
    <source>
        <dbReference type="RuleBase" id="RU363041"/>
    </source>
</evidence>
<feature type="transmembrane region" description="Helical" evidence="8">
    <location>
        <begin position="127"/>
        <end position="153"/>
    </location>
</feature>
<dbReference type="OrthoDB" id="7843147at2"/>
<reference evidence="9 10" key="1">
    <citation type="submission" date="2011-11" db="EMBL/GenBank/DDBJ databases">
        <title>Complete sequence of Spirochaeta sp. grapes.</title>
        <authorList>
            <consortium name="US DOE Joint Genome Institute"/>
            <person name="Lucas S."/>
            <person name="Han J."/>
            <person name="Lapidus A."/>
            <person name="Cheng J.-F."/>
            <person name="Goodwin L."/>
            <person name="Pitluck S."/>
            <person name="Peters L."/>
            <person name="Ovchinnikova G."/>
            <person name="Munk A.C."/>
            <person name="Detter J.C."/>
            <person name="Han C."/>
            <person name="Tapia R."/>
            <person name="Land M."/>
            <person name="Hauser L."/>
            <person name="Kyrpides N."/>
            <person name="Ivanova N."/>
            <person name="Pagani I."/>
            <person name="Ritalahtilisa K."/>
            <person name="Loeffler F."/>
            <person name="Woyke T."/>
        </authorList>
    </citation>
    <scope>NUCLEOTIDE SEQUENCE [LARGE SCALE GENOMIC DNA]</scope>
    <source>
        <strain evidence="10">ATCC BAA-1885 / DSM 22778 / Grapes</strain>
    </source>
</reference>
<keyword evidence="7 8" id="KW-0472">Membrane</keyword>
<evidence type="ECO:0000256" key="2">
    <source>
        <dbReference type="ARBA" id="ARBA00009142"/>
    </source>
</evidence>
<accession>G8QYK0</accession>
<keyword evidence="5 8" id="KW-0812">Transmembrane</keyword>
<dbReference type="InterPro" id="IPR002781">
    <property type="entry name" value="TM_pro_TauE-like"/>
</dbReference>
<keyword evidence="10" id="KW-1185">Reference proteome</keyword>
<keyword evidence="3" id="KW-0813">Transport</keyword>
<feature type="transmembrane region" description="Helical" evidence="8">
    <location>
        <begin position="224"/>
        <end position="241"/>
    </location>
</feature>
<dbReference type="HOGENOM" id="CLU_054750_5_3_12"/>
<dbReference type="PANTHER" id="PTHR30269">
    <property type="entry name" value="TRANSMEMBRANE PROTEIN YFCA"/>
    <property type="match status" value="1"/>
</dbReference>